<evidence type="ECO:0000313" key="2">
    <source>
        <dbReference type="Proteomes" id="UP000094892"/>
    </source>
</evidence>
<proteinExistence type="predicted"/>
<dbReference type="EMBL" id="MCOL01000001">
    <property type="protein sequence ID" value="ODO60086.1"/>
    <property type="molecule type" value="Genomic_DNA"/>
</dbReference>
<organism evidence="1 2">
    <name type="scientific">Lactiplantibacillus plantarum</name>
    <name type="common">Lactobacillus plantarum</name>
    <dbReference type="NCBI Taxonomy" id="1590"/>
    <lineage>
        <taxon>Bacteria</taxon>
        <taxon>Bacillati</taxon>
        <taxon>Bacillota</taxon>
        <taxon>Bacilli</taxon>
        <taxon>Lactobacillales</taxon>
        <taxon>Lactobacillaceae</taxon>
        <taxon>Lactiplantibacillus</taxon>
    </lineage>
</organism>
<dbReference type="AlphaFoldDB" id="A0A1E3KPT1"/>
<name>A0A1E3KPT1_LACPN</name>
<protein>
    <submittedName>
        <fullName evidence="1">Uncharacterized protein</fullName>
    </submittedName>
</protein>
<sequence length="69" mass="7793">MPILDKVALLSGQTGHKPLKDNDYYDWSPRTLQTDSGQLFTVKPVVIHFIAPFAKTSKKARKNAFFRAS</sequence>
<comment type="caution">
    <text evidence="1">The sequence shown here is derived from an EMBL/GenBank/DDBJ whole genome shotgun (WGS) entry which is preliminary data.</text>
</comment>
<reference evidence="1 2" key="1">
    <citation type="submission" date="2016-08" db="EMBL/GenBank/DDBJ databases">
        <title>Genome sequencing of Lactobacillus plantarum JSA22, isolated from fermented soybean paste.</title>
        <authorList>
            <person name="Choi H.S."/>
        </authorList>
    </citation>
    <scope>NUCLEOTIDE SEQUENCE [LARGE SCALE GENOMIC DNA]</scope>
    <source>
        <strain evidence="1 2">JSA22</strain>
    </source>
</reference>
<evidence type="ECO:0000313" key="1">
    <source>
        <dbReference type="EMBL" id="ODO60086.1"/>
    </source>
</evidence>
<gene>
    <name evidence="1" type="ORF">LPJSA22_00018</name>
</gene>
<dbReference type="PATRIC" id="fig|1590.142.peg.3270"/>
<dbReference type="Proteomes" id="UP000094892">
    <property type="component" value="Unassembled WGS sequence"/>
</dbReference>
<accession>A0A1E3KPT1</accession>